<dbReference type="SUPFAM" id="SSF48371">
    <property type="entry name" value="ARM repeat"/>
    <property type="match status" value="1"/>
</dbReference>
<gene>
    <name evidence="1" type="ORF">MACK_001812</name>
</gene>
<dbReference type="EMBL" id="CP056070">
    <property type="protein sequence ID" value="UKK00999.2"/>
    <property type="molecule type" value="Genomic_DNA"/>
</dbReference>
<organism evidence="1 2">
    <name type="scientific">Theileria orientalis</name>
    <dbReference type="NCBI Taxonomy" id="68886"/>
    <lineage>
        <taxon>Eukaryota</taxon>
        <taxon>Sar</taxon>
        <taxon>Alveolata</taxon>
        <taxon>Apicomplexa</taxon>
        <taxon>Aconoidasida</taxon>
        <taxon>Piroplasmida</taxon>
        <taxon>Theileriidae</taxon>
        <taxon>Theileria</taxon>
    </lineage>
</organism>
<dbReference type="AlphaFoldDB" id="A0A976MAZ5"/>
<name>A0A976MAZ5_THEOR</name>
<proteinExistence type="predicted"/>
<sequence>MAQNNAQIYLKYLLSGSTPSSTKALLDQVSVEEMIFQLATLTSESFMPFDSEPEDDSSEIPALDEKYIGNLIVRCLDSVLDNRCYESIFKNEQIMGVIRQRFSGSNYYVKRLISNHMRKFIENGGKNQDVYDLVFKMLFEKEYVVFEDASNSICSIASRPGEPRYLTRNRLDLLLDYMSGHEESEHLDTVSMALRLLEFCTKLGKASNECFELLRDEEVYDRIFSLYMEEDVLVKLNCLEILDSMIPLIKRLKFESKASREFVGHAVNLFTKSDLDVESDMVTGPLLRFFSCIVLIENVLNESETQLFSRCVAENLLNANNKSVQYYSSLACFGPMYVRGLLDEAVSEKFLNIVKNCTHEDTLYSCLESLQFVAESGEPTKRKFISEAVKSVIYAISKFPFGEVRGACFQFLLSSLEFERVTELLVSSELESRLLSTQENNYETTLAKRRLIKKFLVSVEDLYRDSTSPLPESVVRSLKAI</sequence>
<reference evidence="1" key="1">
    <citation type="submission" date="2022-07" db="EMBL/GenBank/DDBJ databases">
        <title>Evaluation of T. orientalis genome assembly methods using nanopore sequencing and analysis of variation between genomes.</title>
        <authorList>
            <person name="Yam J."/>
            <person name="Micallef M.L."/>
            <person name="Liu M."/>
            <person name="Djordjevic S.P."/>
            <person name="Bogema D.R."/>
            <person name="Jenkins C."/>
        </authorList>
    </citation>
    <scope>NUCLEOTIDE SEQUENCE</scope>
    <source>
        <strain evidence="1">Goon Nure</strain>
    </source>
</reference>
<evidence type="ECO:0000313" key="1">
    <source>
        <dbReference type="EMBL" id="UKK00999.2"/>
    </source>
</evidence>
<accession>A0A976MAZ5</accession>
<dbReference type="InterPro" id="IPR016024">
    <property type="entry name" value="ARM-type_fold"/>
</dbReference>
<protein>
    <submittedName>
        <fullName evidence="1">Uncharacterized protein</fullName>
    </submittedName>
</protein>
<dbReference type="Proteomes" id="UP000244811">
    <property type="component" value="Chromosome 3"/>
</dbReference>
<evidence type="ECO:0000313" key="2">
    <source>
        <dbReference type="Proteomes" id="UP000244811"/>
    </source>
</evidence>